<dbReference type="InterPro" id="IPR007692">
    <property type="entry name" value="DNA_helicase_DnaB"/>
</dbReference>
<evidence type="ECO:0000256" key="2">
    <source>
        <dbReference type="ARBA" id="ARBA00011643"/>
    </source>
</evidence>
<evidence type="ECO:0000256" key="1">
    <source>
        <dbReference type="ARBA" id="ARBA00008428"/>
    </source>
</evidence>
<dbReference type="InterPro" id="IPR007694">
    <property type="entry name" value="DNA_helicase_DnaB-like_C"/>
</dbReference>
<dbReference type="PROSITE" id="PS51199">
    <property type="entry name" value="SF4_HELICASE"/>
    <property type="match status" value="1"/>
</dbReference>
<dbReference type="InterPro" id="IPR016136">
    <property type="entry name" value="DNA_helicase_N/primase_C"/>
</dbReference>
<evidence type="ECO:0000256" key="13">
    <source>
        <dbReference type="NCBIfam" id="TIGR00665"/>
    </source>
</evidence>
<evidence type="ECO:0000256" key="10">
    <source>
        <dbReference type="ARBA" id="ARBA00023235"/>
    </source>
</evidence>
<dbReference type="InterPro" id="IPR036185">
    <property type="entry name" value="DNA_heli_DnaB-like_N_sf"/>
</dbReference>
<name>A0A336JTJ6_9BRAD</name>
<evidence type="ECO:0000313" key="16">
    <source>
        <dbReference type="EMBL" id="RED32564.1"/>
    </source>
</evidence>
<keyword evidence="6 14" id="KW-0378">Hydrolase</keyword>
<comment type="subunit">
    <text evidence="2">Homohexamer.</text>
</comment>
<evidence type="ECO:0000256" key="9">
    <source>
        <dbReference type="ARBA" id="ARBA00023125"/>
    </source>
</evidence>
<feature type="domain" description="SF4 helicase" evidence="15">
    <location>
        <begin position="195"/>
        <end position="492"/>
    </location>
</feature>
<evidence type="ECO:0000256" key="8">
    <source>
        <dbReference type="ARBA" id="ARBA00022840"/>
    </source>
</evidence>
<dbReference type="NCBIfam" id="NF006606">
    <property type="entry name" value="PRK09165.1"/>
    <property type="match status" value="1"/>
</dbReference>
<reference evidence="16 19" key="2">
    <citation type="submission" date="2018-07" db="EMBL/GenBank/DDBJ databases">
        <title>Genomic Encyclopedia of Archaeal and Bacterial Type Strains, Phase II (KMG-II): from individual species to whole genera.</title>
        <authorList>
            <person name="Goeker M."/>
        </authorList>
    </citation>
    <scope>NUCLEOTIDE SEQUENCE [LARGE SCALE GENOMIC DNA]</scope>
    <source>
        <strain evidence="16 19">JA575</strain>
    </source>
</reference>
<evidence type="ECO:0000256" key="3">
    <source>
        <dbReference type="ARBA" id="ARBA00022515"/>
    </source>
</evidence>
<dbReference type="GO" id="GO:0042802">
    <property type="term" value="F:identical protein binding"/>
    <property type="evidence" value="ECO:0007669"/>
    <property type="project" value="UniProtKB-ARBA"/>
</dbReference>
<dbReference type="GO" id="GO:0003677">
    <property type="term" value="F:DNA binding"/>
    <property type="evidence" value="ECO:0007669"/>
    <property type="project" value="UniProtKB-UniRule"/>
</dbReference>
<dbReference type="EC" id="5.6.2.3" evidence="13 14"/>
<dbReference type="GO" id="GO:0005829">
    <property type="term" value="C:cytosol"/>
    <property type="evidence" value="ECO:0007669"/>
    <property type="project" value="TreeGrafter"/>
</dbReference>
<dbReference type="GO" id="GO:0043139">
    <property type="term" value="F:5'-3' DNA helicase activity"/>
    <property type="evidence" value="ECO:0007669"/>
    <property type="project" value="UniProtKB-EC"/>
</dbReference>
<evidence type="ECO:0000256" key="14">
    <source>
        <dbReference type="RuleBase" id="RU362085"/>
    </source>
</evidence>
<dbReference type="Proteomes" id="UP000256343">
    <property type="component" value="Unassembled WGS sequence"/>
</dbReference>
<evidence type="ECO:0000256" key="7">
    <source>
        <dbReference type="ARBA" id="ARBA00022806"/>
    </source>
</evidence>
<dbReference type="PANTHER" id="PTHR30153:SF2">
    <property type="entry name" value="REPLICATIVE DNA HELICASE"/>
    <property type="match status" value="1"/>
</dbReference>
<evidence type="ECO:0000256" key="12">
    <source>
        <dbReference type="ARBA" id="ARBA00048954"/>
    </source>
</evidence>
<dbReference type="NCBIfam" id="TIGR00665">
    <property type="entry name" value="DnaB"/>
    <property type="match status" value="1"/>
</dbReference>
<sequence>MAATDSNVLKLAPEPGAPAYRTAPHNIEAEQALLGAVLVNNDAFYRVSDFLESKHFFEPIHQTIFETAASIIRAGKIATPVTLKTFLAADLDLGGLTVAQYLARLAAEATTIINAQDYGRTIYELSLRRDLIGIGTDMVNVAYDAPVDFAPKNQIEDAERRLYELAESGRYEGGFQKFSQALTTAVDMAAKAFQRDGKLSGIATGLRDLDTRMGGLQHSDLIVLAGRPGMGKTALATNIAYNVAKAYRGEVQPDGSTKTVNGGIVGFFSCEMSAEQLATRILAEQAEIASSKIRRGGISDADFDKIRDVSIELQSLPLFVDETGGLSIAQLTARARRLKRQKGLDMLVVDYIQLLQGSSKKGDNRVQEVTEITTSLKALAKELNIPIIALSQLSRQVESRDDKRPQLADLRESGSIEQDADVVMFVFREEYYLQNKEPRPGTPEHEKWATDMELVHGKAEVIIAKQRHGPTGTVDLQFEGQFTRFSDLTDDSHLPERI</sequence>
<dbReference type="GO" id="GO:0005524">
    <property type="term" value="F:ATP binding"/>
    <property type="evidence" value="ECO:0007669"/>
    <property type="project" value="UniProtKB-UniRule"/>
</dbReference>
<reference evidence="17 18" key="1">
    <citation type="submission" date="2017-08" db="EMBL/GenBank/DDBJ databases">
        <authorList>
            <person name="de Groot N.N."/>
        </authorList>
    </citation>
    <scope>NUCLEOTIDE SEQUENCE [LARGE SCALE GENOMIC DNA]</scope>
    <source>
        <strain evidence="17 18">JA575</strain>
    </source>
</reference>
<dbReference type="CDD" id="cd00984">
    <property type="entry name" value="DnaB_C"/>
    <property type="match status" value="1"/>
</dbReference>
<evidence type="ECO:0000256" key="4">
    <source>
        <dbReference type="ARBA" id="ARBA00022705"/>
    </source>
</evidence>
<dbReference type="AlphaFoldDB" id="A0A336JTJ6"/>
<keyword evidence="5 14" id="KW-0547">Nucleotide-binding</keyword>
<dbReference type="Proteomes" id="UP000252631">
    <property type="component" value="Unassembled WGS sequence"/>
</dbReference>
<evidence type="ECO:0000256" key="5">
    <source>
        <dbReference type="ARBA" id="ARBA00022741"/>
    </source>
</evidence>
<dbReference type="OrthoDB" id="9773982at2"/>
<dbReference type="SMART" id="SM00382">
    <property type="entry name" value="AAA"/>
    <property type="match status" value="1"/>
</dbReference>
<gene>
    <name evidence="16" type="ORF">BJ125_11241</name>
    <name evidence="17" type="ORF">SAMN05892882_11241</name>
</gene>
<keyword evidence="7 14" id="KW-0347">Helicase</keyword>
<proteinExistence type="inferred from homology"/>
<dbReference type="EMBL" id="QRDT01000012">
    <property type="protein sequence ID" value="RED32564.1"/>
    <property type="molecule type" value="Genomic_DNA"/>
</dbReference>
<dbReference type="SUPFAM" id="SSF52540">
    <property type="entry name" value="P-loop containing nucleoside triphosphate hydrolases"/>
    <property type="match status" value="1"/>
</dbReference>
<evidence type="ECO:0000259" key="15">
    <source>
        <dbReference type="PROSITE" id="PS51199"/>
    </source>
</evidence>
<dbReference type="InterPro" id="IPR007693">
    <property type="entry name" value="DNA_helicase_DnaB-like_N"/>
</dbReference>
<organism evidence="17 18">
    <name type="scientific">Rhodopseudomonas pentothenatexigens</name>
    <dbReference type="NCBI Taxonomy" id="999699"/>
    <lineage>
        <taxon>Bacteria</taxon>
        <taxon>Pseudomonadati</taxon>
        <taxon>Pseudomonadota</taxon>
        <taxon>Alphaproteobacteria</taxon>
        <taxon>Hyphomicrobiales</taxon>
        <taxon>Nitrobacteraceae</taxon>
        <taxon>Rhodopseudomonas</taxon>
    </lineage>
</organism>
<dbReference type="PANTHER" id="PTHR30153">
    <property type="entry name" value="REPLICATIVE DNA HELICASE DNAB"/>
    <property type="match status" value="1"/>
</dbReference>
<evidence type="ECO:0000256" key="11">
    <source>
        <dbReference type="ARBA" id="ARBA00044932"/>
    </source>
</evidence>
<dbReference type="EMBL" id="UFQQ01000012">
    <property type="protein sequence ID" value="SSW91459.1"/>
    <property type="molecule type" value="Genomic_DNA"/>
</dbReference>
<evidence type="ECO:0000313" key="19">
    <source>
        <dbReference type="Proteomes" id="UP000256343"/>
    </source>
</evidence>
<dbReference type="InterPro" id="IPR003593">
    <property type="entry name" value="AAA+_ATPase"/>
</dbReference>
<dbReference type="GO" id="GO:0016787">
    <property type="term" value="F:hydrolase activity"/>
    <property type="evidence" value="ECO:0007669"/>
    <property type="project" value="UniProtKB-KW"/>
</dbReference>
<dbReference type="GO" id="GO:0006269">
    <property type="term" value="P:DNA replication, synthesis of primer"/>
    <property type="evidence" value="ECO:0007669"/>
    <property type="project" value="UniProtKB-UniRule"/>
</dbReference>
<dbReference type="Pfam" id="PF00772">
    <property type="entry name" value="DnaB"/>
    <property type="match status" value="1"/>
</dbReference>
<dbReference type="Gene3D" id="3.40.50.300">
    <property type="entry name" value="P-loop containing nucleotide triphosphate hydrolases"/>
    <property type="match status" value="1"/>
</dbReference>
<keyword evidence="10" id="KW-0413">Isomerase</keyword>
<dbReference type="Pfam" id="PF03796">
    <property type="entry name" value="DnaB_C"/>
    <property type="match status" value="1"/>
</dbReference>
<keyword evidence="4 14" id="KW-0235">DNA replication</keyword>
<evidence type="ECO:0000256" key="6">
    <source>
        <dbReference type="ARBA" id="ARBA00022801"/>
    </source>
</evidence>
<dbReference type="Gene3D" id="1.10.860.10">
    <property type="entry name" value="DNAb Helicase, Chain A"/>
    <property type="match status" value="1"/>
</dbReference>
<dbReference type="InterPro" id="IPR027417">
    <property type="entry name" value="P-loop_NTPase"/>
</dbReference>
<keyword evidence="8 14" id="KW-0067">ATP-binding</keyword>
<dbReference type="GO" id="GO:1990077">
    <property type="term" value="C:primosome complex"/>
    <property type="evidence" value="ECO:0007669"/>
    <property type="project" value="UniProtKB-UniRule"/>
</dbReference>
<dbReference type="FunFam" id="3.40.50.300:FF:000076">
    <property type="entry name" value="Replicative DNA helicase"/>
    <property type="match status" value="1"/>
</dbReference>
<comment type="catalytic activity">
    <reaction evidence="12 14">
        <text>ATP + H2O = ADP + phosphate + H(+)</text>
        <dbReference type="Rhea" id="RHEA:13065"/>
        <dbReference type="ChEBI" id="CHEBI:15377"/>
        <dbReference type="ChEBI" id="CHEBI:15378"/>
        <dbReference type="ChEBI" id="CHEBI:30616"/>
        <dbReference type="ChEBI" id="CHEBI:43474"/>
        <dbReference type="ChEBI" id="CHEBI:456216"/>
        <dbReference type="EC" id="5.6.2.3"/>
    </reaction>
</comment>
<evidence type="ECO:0000313" key="18">
    <source>
        <dbReference type="Proteomes" id="UP000252631"/>
    </source>
</evidence>
<keyword evidence="19" id="KW-1185">Reference proteome</keyword>
<comment type="function">
    <text evidence="11 14">The main replicative DNA helicase, it participates in initiation and elongation during chromosome replication. Travels ahead of the DNA replisome, separating dsDNA into templates for DNA synthesis. A processive ATP-dependent 5'-3' DNA helicase it has DNA-dependent ATPase activity.</text>
</comment>
<keyword evidence="9 14" id="KW-0238">DNA-binding</keyword>
<keyword evidence="3 14" id="KW-0639">Primosome</keyword>
<accession>A0A336JTJ6</accession>
<comment type="similarity">
    <text evidence="1 14">Belongs to the helicase family. DnaB subfamily.</text>
</comment>
<dbReference type="RefSeq" id="WP_114358496.1">
    <property type="nucleotide sequence ID" value="NZ_QRDT01000012.1"/>
</dbReference>
<protein>
    <recommendedName>
        <fullName evidence="13 14">Replicative DNA helicase</fullName>
        <ecNumber evidence="13 14">5.6.2.3</ecNumber>
    </recommendedName>
</protein>
<evidence type="ECO:0000313" key="17">
    <source>
        <dbReference type="EMBL" id="SSW91459.1"/>
    </source>
</evidence>
<dbReference type="SUPFAM" id="SSF48024">
    <property type="entry name" value="N-terminal domain of DnaB helicase"/>
    <property type="match status" value="1"/>
</dbReference>